<dbReference type="GO" id="GO:0016706">
    <property type="term" value="F:2-oxoglutarate-dependent dioxygenase activity"/>
    <property type="evidence" value="ECO:0007669"/>
    <property type="project" value="TreeGrafter"/>
</dbReference>
<dbReference type="SUPFAM" id="SSF51197">
    <property type="entry name" value="Clavaminate synthase-like"/>
    <property type="match status" value="1"/>
</dbReference>
<evidence type="ECO:0000256" key="4">
    <source>
        <dbReference type="ARBA" id="ARBA00023002"/>
    </source>
</evidence>
<protein>
    <submittedName>
        <fullName evidence="7">TauD/TfdA-like domain containing protein</fullName>
    </submittedName>
</protein>
<dbReference type="PANTHER" id="PTHR30468:SF1">
    <property type="entry name" value="ALPHA-KETOGLUTARATE-DEPENDENT SULFONATE DIOXYGENASE"/>
    <property type="match status" value="1"/>
</dbReference>
<dbReference type="GO" id="GO:0006790">
    <property type="term" value="P:sulfur compound metabolic process"/>
    <property type="evidence" value="ECO:0007669"/>
    <property type="project" value="TreeGrafter"/>
</dbReference>
<organism evidence="7">
    <name type="scientific">uncultured Caudovirales phage</name>
    <dbReference type="NCBI Taxonomy" id="2100421"/>
    <lineage>
        <taxon>Viruses</taxon>
        <taxon>Duplodnaviria</taxon>
        <taxon>Heunggongvirae</taxon>
        <taxon>Uroviricota</taxon>
        <taxon>Caudoviricetes</taxon>
        <taxon>Peduoviridae</taxon>
        <taxon>Maltschvirus</taxon>
        <taxon>Maltschvirus maltsch</taxon>
    </lineage>
</organism>
<sequence length="520" mass="60353">MKKLKGGIAAGLRLGNLGFKVRGVTTEQIIKDSDYFAEILIRNKMIGFKEVNPTNEEFVEIMRLLYRGDNERSSLQPGLLIDQKHQGNKNTLTNDIEWFINSQWHMDNPFLEEIPCYTGLKMEKFTCPPTSGQTHVYSLVNAYRDCPEHIKPHLENARFINGTGFVGEETDSIQTHPALRTHPSTGETMLLWSGHDMSLPDGEEPSWFVDLKAYMRSQLSSPELRYTWEWSKGDLVIWDNRSVLHSFSPGWTHEQRVFTRCEVGREKPAYEPLRKVFVNDEFGDTWRKEGIAKDETTGPNPDHIPLVFTKGIYGFPEYSHLFQKVTLFVYSNDGSFGDDVIAFEKEINNEDFKVVAVLPSANDKMHRFSASHLSGNEKLGQKFLFTQNGDLERAFSADEDLFRVEPYSDGRPAPVPLVKTLVEMHPDMRHAGHAWHYPCWFPHQRNLKFRPWDWHNLSFFEYEQFNGGPPPKDFLVQFAIDTVYGCFNHLETNEERKKIIESIIDYMQYMLELGEYERDR</sequence>
<dbReference type="Gene3D" id="3.60.130.10">
    <property type="entry name" value="Clavaminate synthase-like"/>
    <property type="match status" value="1"/>
</dbReference>
<comment type="similarity">
    <text evidence="1">Belongs to the TfdA dioxygenase family.</text>
</comment>
<dbReference type="InterPro" id="IPR042098">
    <property type="entry name" value="TauD-like_sf"/>
</dbReference>
<keyword evidence="5" id="KW-0408">Iron</keyword>
<evidence type="ECO:0000259" key="6">
    <source>
        <dbReference type="Pfam" id="PF02668"/>
    </source>
</evidence>
<dbReference type="InterPro" id="IPR051323">
    <property type="entry name" value="AtsK-like"/>
</dbReference>
<evidence type="ECO:0000256" key="1">
    <source>
        <dbReference type="ARBA" id="ARBA00005896"/>
    </source>
</evidence>
<name>A0A6J5ND25_9CAUD</name>
<dbReference type="EMBL" id="LR796639">
    <property type="protein sequence ID" value="CAB4156803.1"/>
    <property type="molecule type" value="Genomic_DNA"/>
</dbReference>
<dbReference type="Pfam" id="PF02668">
    <property type="entry name" value="TauD"/>
    <property type="match status" value="1"/>
</dbReference>
<evidence type="ECO:0000256" key="5">
    <source>
        <dbReference type="ARBA" id="ARBA00023004"/>
    </source>
</evidence>
<evidence type="ECO:0000256" key="2">
    <source>
        <dbReference type="ARBA" id="ARBA00022723"/>
    </source>
</evidence>
<gene>
    <name evidence="7" type="ORF">UFOVP658_165</name>
</gene>
<proteinExistence type="inferred from homology"/>
<keyword evidence="2" id="KW-0479">Metal-binding</keyword>
<keyword evidence="4" id="KW-0560">Oxidoreductase</keyword>
<dbReference type="PANTHER" id="PTHR30468">
    <property type="entry name" value="ALPHA-KETOGLUTARATE-DEPENDENT SULFONATE DIOXYGENASE"/>
    <property type="match status" value="1"/>
</dbReference>
<dbReference type="InterPro" id="IPR003819">
    <property type="entry name" value="TauD/TfdA-like"/>
</dbReference>
<accession>A0A6J5ND25</accession>
<dbReference type="GO" id="GO:0046872">
    <property type="term" value="F:metal ion binding"/>
    <property type="evidence" value="ECO:0007669"/>
    <property type="project" value="UniProtKB-KW"/>
</dbReference>
<keyword evidence="3" id="KW-0223">Dioxygenase</keyword>
<feature type="domain" description="TauD/TfdA-like" evidence="6">
    <location>
        <begin position="34"/>
        <end position="261"/>
    </location>
</feature>
<evidence type="ECO:0000313" key="7">
    <source>
        <dbReference type="EMBL" id="CAB4156803.1"/>
    </source>
</evidence>
<evidence type="ECO:0000256" key="3">
    <source>
        <dbReference type="ARBA" id="ARBA00022964"/>
    </source>
</evidence>
<reference evidence="7" key="1">
    <citation type="submission" date="2020-04" db="EMBL/GenBank/DDBJ databases">
        <authorList>
            <person name="Chiriac C."/>
            <person name="Salcher M."/>
            <person name="Ghai R."/>
            <person name="Kavagutti S V."/>
        </authorList>
    </citation>
    <scope>NUCLEOTIDE SEQUENCE</scope>
</reference>